<feature type="binding site" evidence="7">
    <location>
        <position position="126"/>
    </location>
    <ligand>
        <name>Fe cation</name>
        <dbReference type="ChEBI" id="CHEBI:24875"/>
    </ligand>
</feature>
<evidence type="ECO:0000313" key="10">
    <source>
        <dbReference type="Proteomes" id="UP000198651"/>
    </source>
</evidence>
<sequence>MKSTPKNPQTSHIILGIETSCDETGLALYDTRKGLLAEALSSQIDIHAKYGGVVPEIASRDHANKITSLFDSMFMAPNISFKDISMIAYTRGPGLAGSLMVGAAFAQGLSWANETPLMGIHHLEAHLLSPMINNTSLSFPYLGVLISGGHTQLFSVISLGKYDLLGETQDDAIGEAFDKTAKLLGLGYPGGPAISTLSKEFTASVHQEIQLPRPMIHSSNLNMSFSGIKTAVRLVVQKLPQPITKDHKISIAYSFEKACVETIIEKIRKACDQTGLKKFAVTGGVSANLTLRNKAKDMAEKNDLQYFFPENRLCTDNGIMIAHAAAQYMKIGTEWNRCSIAKQPLVLPRWPLATTNP</sequence>
<dbReference type="EMBL" id="LN906597">
    <property type="protein sequence ID" value="CUT17021.1"/>
    <property type="molecule type" value="Genomic_DNA"/>
</dbReference>
<keyword evidence="5 7" id="KW-0012">Acyltransferase</keyword>
<feature type="binding site" evidence="7">
    <location>
        <position position="191"/>
    </location>
    <ligand>
        <name>substrate</name>
    </ligand>
</feature>
<dbReference type="OrthoDB" id="9806197at2"/>
<dbReference type="Pfam" id="PF00814">
    <property type="entry name" value="TsaD"/>
    <property type="match status" value="1"/>
</dbReference>
<gene>
    <name evidence="7" type="primary">tsaD</name>
    <name evidence="9" type="ORF">Ark11_0162</name>
</gene>
<dbReference type="PRINTS" id="PR00789">
    <property type="entry name" value="OSIALOPTASE"/>
</dbReference>
<dbReference type="GO" id="GO:0005506">
    <property type="term" value="F:iron ion binding"/>
    <property type="evidence" value="ECO:0007669"/>
    <property type="project" value="UniProtKB-UniRule"/>
</dbReference>
<comment type="catalytic activity">
    <reaction evidence="6 7">
        <text>L-threonylcarbamoyladenylate + adenosine(37) in tRNA = N(6)-L-threonylcarbamoyladenosine(37) in tRNA + AMP + H(+)</text>
        <dbReference type="Rhea" id="RHEA:37059"/>
        <dbReference type="Rhea" id="RHEA-COMP:10162"/>
        <dbReference type="Rhea" id="RHEA-COMP:10163"/>
        <dbReference type="ChEBI" id="CHEBI:15378"/>
        <dbReference type="ChEBI" id="CHEBI:73682"/>
        <dbReference type="ChEBI" id="CHEBI:74411"/>
        <dbReference type="ChEBI" id="CHEBI:74418"/>
        <dbReference type="ChEBI" id="CHEBI:456215"/>
        <dbReference type="EC" id="2.3.1.234"/>
    </reaction>
</comment>
<keyword evidence="7" id="KW-0963">Cytoplasm</keyword>
<dbReference type="EC" id="2.3.1.234" evidence="7"/>
<dbReference type="InterPro" id="IPR043129">
    <property type="entry name" value="ATPase_NBD"/>
</dbReference>
<feature type="binding site" evidence="7">
    <location>
        <position position="122"/>
    </location>
    <ligand>
        <name>Fe cation</name>
        <dbReference type="ChEBI" id="CHEBI:24875"/>
    </ligand>
</feature>
<reference evidence="10" key="1">
    <citation type="submission" date="2015-11" db="EMBL/GenBank/DDBJ databases">
        <authorList>
            <person name="Seth-Smith H.M.B."/>
        </authorList>
    </citation>
    <scope>NUCLEOTIDE SEQUENCE [LARGE SCALE GENOMIC DNA]</scope>
    <source>
        <strain evidence="10">2013Ark11</strain>
    </source>
</reference>
<dbReference type="FunFam" id="3.30.420.40:FF:000012">
    <property type="entry name" value="tRNA N6-adenosine threonylcarbamoyltransferase"/>
    <property type="match status" value="1"/>
</dbReference>
<protein>
    <recommendedName>
        <fullName evidence="7">tRNA N6-adenosine threonylcarbamoyltransferase</fullName>
        <ecNumber evidence="7">2.3.1.234</ecNumber>
    </recommendedName>
    <alternativeName>
        <fullName evidence="7">N6-L-threonylcarbamoyladenine synthase</fullName>
        <shortName evidence="7">t(6)A synthase</shortName>
    </alternativeName>
    <alternativeName>
        <fullName evidence="7">t(6)A37 threonylcarbamoyladenosine biosynthesis protein TsaD</fullName>
    </alternativeName>
    <alternativeName>
        <fullName evidence="7">tRNA threonylcarbamoyladenosine biosynthesis protein TsaD</fullName>
    </alternativeName>
</protein>
<dbReference type="GO" id="GO:0005737">
    <property type="term" value="C:cytoplasm"/>
    <property type="evidence" value="ECO:0007669"/>
    <property type="project" value="UniProtKB-SubCell"/>
</dbReference>
<evidence type="ECO:0000256" key="3">
    <source>
        <dbReference type="ARBA" id="ARBA00022723"/>
    </source>
</evidence>
<name>A0A0S4M419_9BURK</name>
<comment type="function">
    <text evidence="7">Required for the formation of a threonylcarbamoyl group on adenosine at position 37 (t(6)A37) in tRNAs that read codons beginning with adenine. Is involved in the transfer of the threonylcarbamoyl moiety of threonylcarbamoyl-AMP (TC-AMP) to the N6 group of A37, together with TsaE and TsaB. TsaD likely plays a direct catalytic role in this reaction.</text>
</comment>
<dbReference type="HAMAP" id="MF_01445">
    <property type="entry name" value="TsaD"/>
    <property type="match status" value="1"/>
</dbReference>
<accession>A0A0S4M419</accession>
<comment type="cofactor">
    <cofactor evidence="7">
        <name>Fe(2+)</name>
        <dbReference type="ChEBI" id="CHEBI:29033"/>
    </cofactor>
    <text evidence="7">Binds 1 Fe(2+) ion per subunit.</text>
</comment>
<evidence type="ECO:0000256" key="7">
    <source>
        <dbReference type="HAMAP-Rule" id="MF_01445"/>
    </source>
</evidence>
<dbReference type="SUPFAM" id="SSF53067">
    <property type="entry name" value="Actin-like ATPase domain"/>
    <property type="match status" value="2"/>
</dbReference>
<comment type="similarity">
    <text evidence="7">Belongs to the KAE1 / TsaD family.</text>
</comment>
<dbReference type="RefSeq" id="WP_092342593.1">
    <property type="nucleotide sequence ID" value="NZ_FLSL01000087.1"/>
</dbReference>
<feature type="binding site" evidence="7">
    <location>
        <position position="288"/>
    </location>
    <ligand>
        <name>substrate</name>
    </ligand>
</feature>
<keyword evidence="2 7" id="KW-0819">tRNA processing</keyword>
<feature type="domain" description="Gcp-like" evidence="8">
    <location>
        <begin position="35"/>
        <end position="322"/>
    </location>
</feature>
<keyword evidence="1 7" id="KW-0808">Transferase</keyword>
<evidence type="ECO:0000256" key="5">
    <source>
        <dbReference type="ARBA" id="ARBA00023315"/>
    </source>
</evidence>
<dbReference type="STRING" id="1561003.Ark11_0162"/>
<dbReference type="InterPro" id="IPR017861">
    <property type="entry name" value="KAE1/TsaD"/>
</dbReference>
<dbReference type="NCBIfam" id="TIGR03723">
    <property type="entry name" value="T6A_TsaD_YgjD"/>
    <property type="match status" value="1"/>
</dbReference>
<dbReference type="PATRIC" id="fig|1561003.3.peg.163"/>
<evidence type="ECO:0000256" key="2">
    <source>
        <dbReference type="ARBA" id="ARBA00022694"/>
    </source>
</evidence>
<dbReference type="Proteomes" id="UP000198651">
    <property type="component" value="Chromosome I"/>
</dbReference>
<dbReference type="AlphaFoldDB" id="A0A0S4M419"/>
<keyword evidence="10" id="KW-1185">Reference proteome</keyword>
<feature type="binding site" evidence="7">
    <location>
        <position position="178"/>
    </location>
    <ligand>
        <name>substrate</name>
    </ligand>
</feature>
<dbReference type="Gene3D" id="3.30.420.40">
    <property type="match status" value="2"/>
</dbReference>
<keyword evidence="4 7" id="KW-0408">Iron</keyword>
<evidence type="ECO:0000313" key="9">
    <source>
        <dbReference type="EMBL" id="CUT17021.1"/>
    </source>
</evidence>
<dbReference type="InterPro" id="IPR000905">
    <property type="entry name" value="Gcp-like_dom"/>
</dbReference>
<evidence type="ECO:0000259" key="8">
    <source>
        <dbReference type="Pfam" id="PF00814"/>
    </source>
</evidence>
<dbReference type="GO" id="GO:0002949">
    <property type="term" value="P:tRNA threonylcarbamoyladenosine modification"/>
    <property type="evidence" value="ECO:0007669"/>
    <property type="project" value="UniProtKB-UniRule"/>
</dbReference>
<comment type="caution">
    <text evidence="7">Lacks conserved residue(s) required for the propagation of feature annotation.</text>
</comment>
<dbReference type="InterPro" id="IPR022450">
    <property type="entry name" value="TsaD"/>
</dbReference>
<feature type="binding site" evidence="7">
    <location>
        <begin position="145"/>
        <end position="149"/>
    </location>
    <ligand>
        <name>substrate</name>
    </ligand>
</feature>
<dbReference type="PANTHER" id="PTHR11735">
    <property type="entry name" value="TRNA N6-ADENOSINE THREONYLCARBAMOYLTRANSFERASE"/>
    <property type="match status" value="1"/>
</dbReference>
<proteinExistence type="inferred from homology"/>
<dbReference type="GO" id="GO:0061711">
    <property type="term" value="F:tRNA N(6)-L-threonylcarbamoyladenine synthase activity"/>
    <property type="evidence" value="ECO:0007669"/>
    <property type="project" value="UniProtKB-EC"/>
</dbReference>
<keyword evidence="3 7" id="KW-0479">Metal-binding</keyword>
<evidence type="ECO:0000256" key="4">
    <source>
        <dbReference type="ARBA" id="ARBA00023004"/>
    </source>
</evidence>
<evidence type="ECO:0000256" key="6">
    <source>
        <dbReference type="ARBA" id="ARBA00048117"/>
    </source>
</evidence>
<feature type="binding site" evidence="7">
    <location>
        <position position="316"/>
    </location>
    <ligand>
        <name>Fe cation</name>
        <dbReference type="ChEBI" id="CHEBI:24875"/>
    </ligand>
</feature>
<evidence type="ECO:0000256" key="1">
    <source>
        <dbReference type="ARBA" id="ARBA00022679"/>
    </source>
</evidence>
<dbReference type="PANTHER" id="PTHR11735:SF6">
    <property type="entry name" value="TRNA N6-ADENOSINE THREONYLCARBAMOYLTRANSFERASE, MITOCHONDRIAL"/>
    <property type="match status" value="1"/>
</dbReference>
<dbReference type="CDD" id="cd24133">
    <property type="entry name" value="ASKHA_NBD_TsaD_bac"/>
    <property type="match status" value="1"/>
</dbReference>
<dbReference type="NCBIfam" id="TIGR00329">
    <property type="entry name" value="gcp_kae1"/>
    <property type="match status" value="1"/>
</dbReference>
<organism evidence="9 10">
    <name type="scientific">Candidatus Ichthyocystis hellenicum</name>
    <dbReference type="NCBI Taxonomy" id="1561003"/>
    <lineage>
        <taxon>Bacteria</taxon>
        <taxon>Pseudomonadati</taxon>
        <taxon>Pseudomonadota</taxon>
        <taxon>Betaproteobacteria</taxon>
        <taxon>Burkholderiales</taxon>
        <taxon>Candidatus Ichthyocystis</taxon>
    </lineage>
</organism>
<comment type="subcellular location">
    <subcellularLocation>
        <location evidence="7">Cytoplasm</location>
    </subcellularLocation>
</comment>